<accession>A0A919ICU9</accession>
<comment type="caution">
    <text evidence="1">The sequence shown here is derived from an EMBL/GenBank/DDBJ whole genome shotgun (WGS) entry which is preliminary data.</text>
</comment>
<protein>
    <submittedName>
        <fullName evidence="1">Uncharacterized protein</fullName>
    </submittedName>
</protein>
<name>A0A919ICU9_9ACTN</name>
<reference evidence="1" key="1">
    <citation type="submission" date="2021-01" db="EMBL/GenBank/DDBJ databases">
        <title>Whole genome shotgun sequence of Actinoplanes cyaneus NBRC 14990.</title>
        <authorList>
            <person name="Komaki H."/>
            <person name="Tamura T."/>
        </authorList>
    </citation>
    <scope>NUCLEOTIDE SEQUENCE</scope>
    <source>
        <strain evidence="1">NBRC 14990</strain>
    </source>
</reference>
<dbReference type="EMBL" id="BOMH01000007">
    <property type="protein sequence ID" value="GID63243.1"/>
    <property type="molecule type" value="Genomic_DNA"/>
</dbReference>
<evidence type="ECO:0000313" key="2">
    <source>
        <dbReference type="Proteomes" id="UP000619479"/>
    </source>
</evidence>
<evidence type="ECO:0000313" key="1">
    <source>
        <dbReference type="EMBL" id="GID63243.1"/>
    </source>
</evidence>
<gene>
    <name evidence="1" type="ORF">Acy02nite_11240</name>
</gene>
<keyword evidence="2" id="KW-1185">Reference proteome</keyword>
<dbReference type="Proteomes" id="UP000619479">
    <property type="component" value="Unassembled WGS sequence"/>
</dbReference>
<organism evidence="1 2">
    <name type="scientific">Actinoplanes cyaneus</name>
    <dbReference type="NCBI Taxonomy" id="52696"/>
    <lineage>
        <taxon>Bacteria</taxon>
        <taxon>Bacillati</taxon>
        <taxon>Actinomycetota</taxon>
        <taxon>Actinomycetes</taxon>
        <taxon>Micromonosporales</taxon>
        <taxon>Micromonosporaceae</taxon>
        <taxon>Actinoplanes</taxon>
    </lineage>
</organism>
<sequence length="111" mass="11321">MASAMATISLVGALGRSDSTDGVVGRDSTVVIAHLGTRVIGGGGDRAGFRFVNALLSKGIAANNTELEVTRLAYAGELPLSALSLSLLSLSRGDRGHRDGPITLKFGKTPA</sequence>
<proteinExistence type="predicted"/>
<dbReference type="AlphaFoldDB" id="A0A919ICU9"/>